<keyword evidence="5" id="KW-1185">Reference proteome</keyword>
<dbReference type="SUPFAM" id="SSF53335">
    <property type="entry name" value="S-adenosyl-L-methionine-dependent methyltransferases"/>
    <property type="match status" value="1"/>
</dbReference>
<comment type="caution">
    <text evidence="4">The sequence shown here is derived from an EMBL/GenBank/DDBJ whole genome shotgun (WGS) entry which is preliminary data.</text>
</comment>
<protein>
    <submittedName>
        <fullName evidence="4">Class I SAM-dependent methyltransferase</fullName>
        <ecNumber evidence="4">2.1.1.-</ecNumber>
    </submittedName>
</protein>
<evidence type="ECO:0000313" key="5">
    <source>
        <dbReference type="Proteomes" id="UP001239462"/>
    </source>
</evidence>
<keyword evidence="4" id="KW-0808">Transferase</keyword>
<evidence type="ECO:0000313" key="4">
    <source>
        <dbReference type="EMBL" id="MDM4017094.1"/>
    </source>
</evidence>
<dbReference type="InterPro" id="IPR048976">
    <property type="entry name" value="WHD_PKMT"/>
</dbReference>
<accession>A0ABT7PKS0</accession>
<feature type="domain" description="Methyltransferase regulatory" evidence="1">
    <location>
        <begin position="220"/>
        <end position="303"/>
    </location>
</feature>
<gene>
    <name evidence="4" type="ORF">QTN89_16730</name>
</gene>
<name>A0ABT7PKS0_9BACT</name>
<reference evidence="4 5" key="1">
    <citation type="submission" date="2023-06" db="EMBL/GenBank/DDBJ databases">
        <title>Roseiconus lacunae JC819 isolated from Gulf of Mannar region, Tamil Nadu.</title>
        <authorList>
            <person name="Pk S."/>
            <person name="Ch S."/>
            <person name="Ch V.R."/>
        </authorList>
    </citation>
    <scope>NUCLEOTIDE SEQUENCE [LARGE SCALE GENOMIC DNA]</scope>
    <source>
        <strain evidence="4 5">JC819</strain>
    </source>
</reference>
<dbReference type="InterPro" id="IPR041698">
    <property type="entry name" value="Methyltransf_25"/>
</dbReference>
<dbReference type="CDD" id="cd02440">
    <property type="entry name" value="AdoMet_MTases"/>
    <property type="match status" value="1"/>
</dbReference>
<dbReference type="InterPro" id="IPR029063">
    <property type="entry name" value="SAM-dependent_MTases_sf"/>
</dbReference>
<organism evidence="4 5">
    <name type="scientific">Roseiconus lacunae</name>
    <dbReference type="NCBI Taxonomy" id="2605694"/>
    <lineage>
        <taxon>Bacteria</taxon>
        <taxon>Pseudomonadati</taxon>
        <taxon>Planctomycetota</taxon>
        <taxon>Planctomycetia</taxon>
        <taxon>Pirellulales</taxon>
        <taxon>Pirellulaceae</taxon>
        <taxon>Roseiconus</taxon>
    </lineage>
</organism>
<dbReference type="Proteomes" id="UP001239462">
    <property type="component" value="Unassembled WGS sequence"/>
</dbReference>
<dbReference type="Gene3D" id="3.40.50.150">
    <property type="entry name" value="Vaccinia Virus protein VP39"/>
    <property type="match status" value="1"/>
</dbReference>
<dbReference type="PANTHER" id="PTHR43667:SF2">
    <property type="entry name" value="FATTY ACID C-METHYL TRANSFERASE"/>
    <property type="match status" value="1"/>
</dbReference>
<evidence type="ECO:0000259" key="1">
    <source>
        <dbReference type="Pfam" id="PF10119"/>
    </source>
</evidence>
<dbReference type="RefSeq" id="WP_289164596.1">
    <property type="nucleotide sequence ID" value="NZ_JASZZN010000012.1"/>
</dbReference>
<dbReference type="EMBL" id="JASZZN010000012">
    <property type="protein sequence ID" value="MDM4017094.1"/>
    <property type="molecule type" value="Genomic_DNA"/>
</dbReference>
<dbReference type="Pfam" id="PF13649">
    <property type="entry name" value="Methyltransf_25"/>
    <property type="match status" value="1"/>
</dbReference>
<dbReference type="GO" id="GO:0032259">
    <property type="term" value="P:methylation"/>
    <property type="evidence" value="ECO:0007669"/>
    <property type="project" value="UniProtKB-KW"/>
</dbReference>
<dbReference type="Pfam" id="PF10119">
    <property type="entry name" value="MethyTransf_Reg"/>
    <property type="match status" value="1"/>
</dbReference>
<proteinExistence type="predicted"/>
<keyword evidence="4" id="KW-0489">Methyltransferase</keyword>
<evidence type="ECO:0000259" key="3">
    <source>
        <dbReference type="Pfam" id="PF21782"/>
    </source>
</evidence>
<dbReference type="InterPro" id="IPR018773">
    <property type="entry name" value="MeTrfase_reg_dom_prd"/>
</dbReference>
<sequence length="545" mass="61827">MSASSKNDTNETAYDVVPYQSWPFAQSHPDRLAVMAKLFGLDPTRIDRSRVLELGCAAGGNLLPLAQTYSASRFVGIDLSARELCDGQQTLDQLSLSNIELRQANILDVDASFGTFDYIIAHGVFSWIPTEVQEHVFRLCKALLRPHGVAYISFNTYPGWHMRGMIRSMLTYHTRQFSEPREQIEQARGLLKFLSHSVPTKGNPYGAYLQQELEWCEQSDDSYLYHDLLAGINEPTLFHEFVDRAESHGLQYLSECDLASMASCNFNKDVDETLQRLSQDLIQIEQYMDFLRNRTFRQTLLCHREHALDRTLNPKYCRTLHFASPLAPESSSVDLAEGVVERFAASGIAVNSSNPMIKAAHVLMSRAWPVWIPFDQLTHEAMRLASIDPTDEPQRQRRSMQLGEHLIRCFASRAVVVHSAPPTFETVLNDRPAVTDLTRYQAKTLGYVTNQKHEVVQLDAFCRCITERLDGTRTTSQLTNEIHEMISNGQLRYTDHGDDSAQSRSQLNELPLDKTSREVQWALDQIRSVFLLVASFRNSSSSSPN</sequence>
<dbReference type="EC" id="2.1.1.-" evidence="4"/>
<dbReference type="InterPro" id="IPR050723">
    <property type="entry name" value="CFA/CMAS"/>
</dbReference>
<dbReference type="GO" id="GO:0008168">
    <property type="term" value="F:methyltransferase activity"/>
    <property type="evidence" value="ECO:0007669"/>
    <property type="project" value="UniProtKB-KW"/>
</dbReference>
<feature type="domain" description="Methyltransferase" evidence="2">
    <location>
        <begin position="51"/>
        <end position="148"/>
    </location>
</feature>
<dbReference type="PANTHER" id="PTHR43667">
    <property type="entry name" value="CYCLOPROPANE-FATTY-ACYL-PHOSPHOLIPID SYNTHASE"/>
    <property type="match status" value="1"/>
</dbReference>
<evidence type="ECO:0000259" key="2">
    <source>
        <dbReference type="Pfam" id="PF13649"/>
    </source>
</evidence>
<feature type="domain" description="PKMT C-terminal winged helix" evidence="3">
    <location>
        <begin position="430"/>
        <end position="500"/>
    </location>
</feature>
<dbReference type="Pfam" id="PF21782">
    <property type="entry name" value="WHD_PKMT"/>
    <property type="match status" value="1"/>
</dbReference>